<protein>
    <submittedName>
        <fullName evidence="6">Sulfatase</fullName>
    </submittedName>
</protein>
<dbReference type="PROSITE" id="PS00149">
    <property type="entry name" value="SULFATASE_2"/>
    <property type="match status" value="1"/>
</dbReference>
<keyword evidence="4" id="KW-0106">Calcium</keyword>
<proteinExistence type="inferred from homology"/>
<evidence type="ECO:0000256" key="4">
    <source>
        <dbReference type="ARBA" id="ARBA00022837"/>
    </source>
</evidence>
<keyword evidence="2" id="KW-0479">Metal-binding</keyword>
<dbReference type="PANTHER" id="PTHR42693">
    <property type="entry name" value="ARYLSULFATASE FAMILY MEMBER"/>
    <property type="match status" value="1"/>
</dbReference>
<comment type="similarity">
    <text evidence="1">Belongs to the sulfatase family.</text>
</comment>
<dbReference type="Proteomes" id="UP001209317">
    <property type="component" value="Unassembled WGS sequence"/>
</dbReference>
<organism evidence="6 7">
    <name type="scientific">Haoranjiania flava</name>
    <dbReference type="NCBI Taxonomy" id="1856322"/>
    <lineage>
        <taxon>Bacteria</taxon>
        <taxon>Pseudomonadati</taxon>
        <taxon>Bacteroidota</taxon>
        <taxon>Chitinophagia</taxon>
        <taxon>Chitinophagales</taxon>
        <taxon>Chitinophagaceae</taxon>
        <taxon>Haoranjiania</taxon>
    </lineage>
</organism>
<dbReference type="InterPro" id="IPR000917">
    <property type="entry name" value="Sulfatase_N"/>
</dbReference>
<dbReference type="Gene3D" id="3.40.720.10">
    <property type="entry name" value="Alkaline Phosphatase, subunit A"/>
    <property type="match status" value="1"/>
</dbReference>
<keyword evidence="7" id="KW-1185">Reference proteome</keyword>
<dbReference type="RefSeq" id="WP_263038137.1">
    <property type="nucleotide sequence ID" value="NZ_JAOTPL010000011.1"/>
</dbReference>
<comment type="caution">
    <text evidence="6">The sequence shown here is derived from an EMBL/GenBank/DDBJ whole genome shotgun (WGS) entry which is preliminary data.</text>
</comment>
<dbReference type="SUPFAM" id="SSF53649">
    <property type="entry name" value="Alkaline phosphatase-like"/>
    <property type="match status" value="1"/>
</dbReference>
<keyword evidence="3" id="KW-0378">Hydrolase</keyword>
<sequence length="465" mass="52723">MSNIIKFIFIVLCAFQLGSTRKQEKQPNIILILADDGGYNDFECYGGSQIPTPNINSLAREGVKFTNGYVTASVCAPSRAGLLTGRYQQRFGFEHNTSKKTAPGYTIADVGLNRNEKTIADYLKKAGYATIAIGKWHLGADEQYFPLKRGFDEFYGFKEGHRNYFPYTAGRSDEYALYNNHTIVPEQEITYLTDMFTDKAVEFINHNKSNPFFIYMSYNAIHTPLQAKQKDLDKFKFIKDDDRRLYAAMMTSMDEGIGRILQSLEKNGLEKNTLIYFLNDNGGATNNASDNGALRGMKGSKWEGGIRVAYIMKWPGIIKKNTVYNNAVTSLDVVPTSLAAAGINYKDKKLDGVNLIPFLDKPPLIKPHQNLFWRRGVAAAVRSGDWKLIRVGANPVLLFDLKKDVSETTNVAHSHPRVVKKMLKQLNEWEKGLSKPHWYSSYGDENQIKKHRMEVVGRDMERQYP</sequence>
<dbReference type="InterPro" id="IPR017850">
    <property type="entry name" value="Alkaline_phosphatase_core_sf"/>
</dbReference>
<dbReference type="CDD" id="cd16144">
    <property type="entry name" value="ARS_like"/>
    <property type="match status" value="1"/>
</dbReference>
<dbReference type="InterPro" id="IPR024607">
    <property type="entry name" value="Sulfatase_CS"/>
</dbReference>
<accession>A0AAE3IRX1</accession>
<feature type="domain" description="Sulfatase N-terminal" evidence="5">
    <location>
        <begin position="27"/>
        <end position="343"/>
    </location>
</feature>
<evidence type="ECO:0000256" key="3">
    <source>
        <dbReference type="ARBA" id="ARBA00022801"/>
    </source>
</evidence>
<evidence type="ECO:0000313" key="7">
    <source>
        <dbReference type="Proteomes" id="UP001209317"/>
    </source>
</evidence>
<evidence type="ECO:0000256" key="1">
    <source>
        <dbReference type="ARBA" id="ARBA00008779"/>
    </source>
</evidence>
<name>A0AAE3IRX1_9BACT</name>
<dbReference type="AlphaFoldDB" id="A0AAE3IRX1"/>
<reference evidence="6" key="1">
    <citation type="submission" date="2022-10" db="EMBL/GenBank/DDBJ databases">
        <authorList>
            <person name="Kim H.S."/>
            <person name="Kim J.-S."/>
            <person name="Suh M.K."/>
            <person name="Eom M.K."/>
            <person name="Lee J.-S."/>
        </authorList>
    </citation>
    <scope>NUCLEOTIDE SEQUENCE</scope>
    <source>
        <strain evidence="6">LIP-5</strain>
    </source>
</reference>
<evidence type="ECO:0000313" key="6">
    <source>
        <dbReference type="EMBL" id="MCU7694652.1"/>
    </source>
</evidence>
<dbReference type="GO" id="GO:0046872">
    <property type="term" value="F:metal ion binding"/>
    <property type="evidence" value="ECO:0007669"/>
    <property type="project" value="UniProtKB-KW"/>
</dbReference>
<evidence type="ECO:0000256" key="2">
    <source>
        <dbReference type="ARBA" id="ARBA00022723"/>
    </source>
</evidence>
<dbReference type="Pfam" id="PF00884">
    <property type="entry name" value="Sulfatase"/>
    <property type="match status" value="1"/>
</dbReference>
<dbReference type="PROSITE" id="PS00523">
    <property type="entry name" value="SULFATASE_1"/>
    <property type="match status" value="1"/>
</dbReference>
<dbReference type="PANTHER" id="PTHR42693:SF53">
    <property type="entry name" value="ENDO-4-O-SULFATASE"/>
    <property type="match status" value="1"/>
</dbReference>
<dbReference type="EMBL" id="JAOTPL010000011">
    <property type="protein sequence ID" value="MCU7694652.1"/>
    <property type="molecule type" value="Genomic_DNA"/>
</dbReference>
<dbReference type="Gene3D" id="3.30.1120.10">
    <property type="match status" value="1"/>
</dbReference>
<gene>
    <name evidence="6" type="ORF">OD355_09010</name>
</gene>
<dbReference type="InterPro" id="IPR050738">
    <property type="entry name" value="Sulfatase"/>
</dbReference>
<evidence type="ECO:0000259" key="5">
    <source>
        <dbReference type="Pfam" id="PF00884"/>
    </source>
</evidence>
<dbReference type="GO" id="GO:0004065">
    <property type="term" value="F:arylsulfatase activity"/>
    <property type="evidence" value="ECO:0007669"/>
    <property type="project" value="TreeGrafter"/>
</dbReference>